<protein>
    <submittedName>
        <fullName evidence="2">Uncharacterized protein</fullName>
    </submittedName>
</protein>
<dbReference type="STRING" id="512399.A8709_10170"/>
<evidence type="ECO:0000313" key="2">
    <source>
        <dbReference type="EMBL" id="OCT15976.1"/>
    </source>
</evidence>
<evidence type="ECO:0000256" key="1">
    <source>
        <dbReference type="SAM" id="Coils"/>
    </source>
</evidence>
<evidence type="ECO:0000313" key="3">
    <source>
        <dbReference type="Proteomes" id="UP000093309"/>
    </source>
</evidence>
<keyword evidence="1" id="KW-0175">Coiled coil</keyword>
<proteinExistence type="predicted"/>
<dbReference type="OrthoDB" id="2665131at2"/>
<name>A0A1C1A5Z2_9BACL</name>
<gene>
    <name evidence="2" type="ORF">A8709_10170</name>
</gene>
<dbReference type="AlphaFoldDB" id="A0A1C1A5Z2"/>
<keyword evidence="3" id="KW-1185">Reference proteome</keyword>
<organism evidence="2 3">
    <name type="scientific">Paenibacillus pectinilyticus</name>
    <dbReference type="NCBI Taxonomy" id="512399"/>
    <lineage>
        <taxon>Bacteria</taxon>
        <taxon>Bacillati</taxon>
        <taxon>Bacillota</taxon>
        <taxon>Bacilli</taxon>
        <taxon>Bacillales</taxon>
        <taxon>Paenibacillaceae</taxon>
        <taxon>Paenibacillus</taxon>
    </lineage>
</organism>
<comment type="caution">
    <text evidence="2">The sequence shown here is derived from an EMBL/GenBank/DDBJ whole genome shotgun (WGS) entry which is preliminary data.</text>
</comment>
<dbReference type="RefSeq" id="WP_065851479.1">
    <property type="nucleotide sequence ID" value="NZ_LYPC01000012.1"/>
</dbReference>
<dbReference type="EMBL" id="LYPC01000012">
    <property type="protein sequence ID" value="OCT15976.1"/>
    <property type="molecule type" value="Genomic_DNA"/>
</dbReference>
<feature type="coiled-coil region" evidence="1">
    <location>
        <begin position="93"/>
        <end position="127"/>
    </location>
</feature>
<dbReference type="Proteomes" id="UP000093309">
    <property type="component" value="Unassembled WGS sequence"/>
</dbReference>
<accession>A0A1C1A5Z2</accession>
<sequence>MSELKYEAGQVKRHIINEYKKGRLLKIVKKDVFLLIANRPKINLKSDRTLWEGEVWTYLDEWYLKLEKEVEEIKISLDKQGTSDETSVNHKDLADLMERNRKQRDLISEYRKALHVLREENEKLRILLIEKHGSIDLV</sequence>
<reference evidence="3" key="1">
    <citation type="submission" date="2016-05" db="EMBL/GenBank/DDBJ databases">
        <title>Paenibacillus oryzae. sp. nov., isolated from the rice root.</title>
        <authorList>
            <person name="Zhang J."/>
            <person name="Zhang X."/>
        </authorList>
    </citation>
    <scope>NUCLEOTIDE SEQUENCE [LARGE SCALE GENOMIC DNA]</scope>
    <source>
        <strain evidence="3">KCTC13222</strain>
    </source>
</reference>